<dbReference type="AlphaFoldDB" id="A0A6F8PTF5"/>
<accession>A0A6F8PTF5</accession>
<evidence type="ECO:0008006" key="5">
    <source>
        <dbReference type="Google" id="ProtNLM"/>
    </source>
</evidence>
<sequence>MPVRRIPKSYRNVTGIYASSKSIDSAMFESTLERDFITLLEFDSHVLEFEVQPVKIEWTDQNGKRHRYFPDVIFKRKTEYGVETVLVEVKYRSDLKKDWDELKPKLKAGLHYAKQQDWKFKIMSEIEIRTVLQKNAKFLQPFIRRGADREGDMDLLDNKLRELKNSTPAQLLSELVQSDWDKAALLPTLWYLIGTRQIICDLENSPLNMNTPIHWKA</sequence>
<evidence type="ECO:0000313" key="4">
    <source>
        <dbReference type="Proteomes" id="UP000501726"/>
    </source>
</evidence>
<evidence type="ECO:0000259" key="2">
    <source>
        <dbReference type="Pfam" id="PF08722"/>
    </source>
</evidence>
<dbReference type="InterPro" id="IPR014833">
    <property type="entry name" value="TnsA_N"/>
</dbReference>
<dbReference type="Pfam" id="PF08721">
    <property type="entry name" value="Tn7_Tnp_TnsA_C"/>
    <property type="match status" value="1"/>
</dbReference>
<evidence type="ECO:0000259" key="1">
    <source>
        <dbReference type="Pfam" id="PF08721"/>
    </source>
</evidence>
<dbReference type="InterPro" id="IPR014832">
    <property type="entry name" value="TnsA_C"/>
</dbReference>
<name>A0A6F8PTF5_9GAMM</name>
<protein>
    <recommendedName>
        <fullName evidence="5">Heteromeric transposase endonuclease subunit TnsA</fullName>
    </recommendedName>
</protein>
<dbReference type="Proteomes" id="UP000501726">
    <property type="component" value="Chromosome"/>
</dbReference>
<keyword evidence="4" id="KW-1185">Reference proteome</keyword>
<dbReference type="EMBL" id="AP021889">
    <property type="protein sequence ID" value="BBP45376.1"/>
    <property type="molecule type" value="Genomic_DNA"/>
</dbReference>
<feature type="domain" description="TnsA endonuclease C-terminal" evidence="1">
    <location>
        <begin position="127"/>
        <end position="202"/>
    </location>
</feature>
<dbReference type="Pfam" id="PF08722">
    <property type="entry name" value="Tn7_TnsA-like_N"/>
    <property type="match status" value="1"/>
</dbReference>
<evidence type="ECO:0000313" key="3">
    <source>
        <dbReference type="EMBL" id="BBP45376.1"/>
    </source>
</evidence>
<proteinExistence type="predicted"/>
<reference evidence="4" key="1">
    <citation type="submission" date="2019-11" db="EMBL/GenBank/DDBJ databases">
        <title>Isolation and characterization of two novel species in the genus Thiomicrorhabdus.</title>
        <authorList>
            <person name="Mochizuki J."/>
            <person name="Kojima H."/>
            <person name="Fukui M."/>
        </authorList>
    </citation>
    <scope>NUCLEOTIDE SEQUENCE [LARGE SCALE GENOMIC DNA]</scope>
    <source>
        <strain evidence="4">aks77</strain>
    </source>
</reference>
<dbReference type="RefSeq" id="WP_173271051.1">
    <property type="nucleotide sequence ID" value="NZ_AP021889.1"/>
</dbReference>
<feature type="domain" description="TnsA endonuclease N-terminal" evidence="2">
    <location>
        <begin position="43"/>
        <end position="125"/>
    </location>
</feature>
<dbReference type="KEGG" id="tse:THMIRHAS_07490"/>
<organism evidence="3 4">
    <name type="scientific">Thiosulfatimonas sediminis</name>
    <dbReference type="NCBI Taxonomy" id="2675054"/>
    <lineage>
        <taxon>Bacteria</taxon>
        <taxon>Pseudomonadati</taxon>
        <taxon>Pseudomonadota</taxon>
        <taxon>Gammaproteobacteria</taxon>
        <taxon>Thiotrichales</taxon>
        <taxon>Piscirickettsiaceae</taxon>
        <taxon>Thiosulfatimonas</taxon>
    </lineage>
</organism>
<gene>
    <name evidence="3" type="ORF">THMIRHAS_07490</name>
</gene>